<feature type="domain" description="HTH cro/C1-type" evidence="1">
    <location>
        <begin position="8"/>
        <end position="62"/>
    </location>
</feature>
<protein>
    <submittedName>
        <fullName evidence="2">Helix-turn-helix transcriptional regulator</fullName>
    </submittedName>
</protein>
<name>A0ABS6SDQ4_9SPHN</name>
<evidence type="ECO:0000313" key="2">
    <source>
        <dbReference type="EMBL" id="MBV7256480.1"/>
    </source>
</evidence>
<gene>
    <name evidence="2" type="ORF">KCG44_06730</name>
</gene>
<accession>A0ABS6SDQ4</accession>
<evidence type="ECO:0000313" key="3">
    <source>
        <dbReference type="Proteomes" id="UP000722336"/>
    </source>
</evidence>
<dbReference type="Proteomes" id="UP000722336">
    <property type="component" value="Unassembled WGS sequence"/>
</dbReference>
<comment type="caution">
    <text evidence="2">The sequence shown here is derived from an EMBL/GenBank/DDBJ whole genome shotgun (WGS) entry which is preliminary data.</text>
</comment>
<dbReference type="SMART" id="SM00530">
    <property type="entry name" value="HTH_XRE"/>
    <property type="match status" value="1"/>
</dbReference>
<proteinExistence type="predicted"/>
<dbReference type="Pfam" id="PF01381">
    <property type="entry name" value="HTH_3"/>
    <property type="match status" value="1"/>
</dbReference>
<dbReference type="EMBL" id="JAGSPA010000002">
    <property type="protein sequence ID" value="MBV7256480.1"/>
    <property type="molecule type" value="Genomic_DNA"/>
</dbReference>
<dbReference type="RefSeq" id="WP_218445121.1">
    <property type="nucleotide sequence ID" value="NZ_JAGSPA010000002.1"/>
</dbReference>
<dbReference type="CDD" id="cd00093">
    <property type="entry name" value="HTH_XRE"/>
    <property type="match status" value="1"/>
</dbReference>
<sequence length="239" mass="26210">MGPIAERIRLELARHRKSRQWLADRARISLSTLEKVLSGRRRFTFATLVRIEDALGVSLRGRGEDPAAAAAGQAPDHLGAYSRAAVGWLEARYVMLRPSAGEKGAVYAHGLTIGWDEDRGHLTFREWDRVDAEFSQAGNVGVSALSGHIYLVTNELGQYRLVILGRPARGGSLYGVLTTLQVGKGAALMPVTMPLALLRLGEGEGEPVLGRVSAGQARFDDYRRELDRVLTEDYARMLT</sequence>
<organism evidence="2 3">
    <name type="scientific">Pacificimonas pallii</name>
    <dbReference type="NCBI Taxonomy" id="2827236"/>
    <lineage>
        <taxon>Bacteria</taxon>
        <taxon>Pseudomonadati</taxon>
        <taxon>Pseudomonadota</taxon>
        <taxon>Alphaproteobacteria</taxon>
        <taxon>Sphingomonadales</taxon>
        <taxon>Sphingosinicellaceae</taxon>
        <taxon>Pacificimonas</taxon>
    </lineage>
</organism>
<reference evidence="2 3" key="1">
    <citation type="submission" date="2021-04" db="EMBL/GenBank/DDBJ databases">
        <authorList>
            <person name="Pira H."/>
            <person name="Risdian C."/>
            <person name="Wink J."/>
        </authorList>
    </citation>
    <scope>NUCLEOTIDE SEQUENCE [LARGE SCALE GENOMIC DNA]</scope>
    <source>
        <strain evidence="2 3">WHA3</strain>
    </source>
</reference>
<evidence type="ECO:0000259" key="1">
    <source>
        <dbReference type="PROSITE" id="PS50943"/>
    </source>
</evidence>
<dbReference type="PROSITE" id="PS50943">
    <property type="entry name" value="HTH_CROC1"/>
    <property type="match status" value="1"/>
</dbReference>
<dbReference type="InterPro" id="IPR001387">
    <property type="entry name" value="Cro/C1-type_HTH"/>
</dbReference>
<keyword evidence="3" id="KW-1185">Reference proteome</keyword>